<dbReference type="OrthoDB" id="5865767at2759"/>
<dbReference type="InterPro" id="IPR011993">
    <property type="entry name" value="PH-like_dom_sf"/>
</dbReference>
<evidence type="ECO:0000259" key="2">
    <source>
        <dbReference type="PROSITE" id="PS50003"/>
    </source>
</evidence>
<dbReference type="STRING" id="253628.A0A0D1XIZ9"/>
<feature type="region of interest" description="Disordered" evidence="1">
    <location>
        <begin position="282"/>
        <end position="374"/>
    </location>
</feature>
<dbReference type="InterPro" id="IPR001849">
    <property type="entry name" value="PH_domain"/>
</dbReference>
<dbReference type="Gene3D" id="2.30.29.30">
    <property type="entry name" value="Pleckstrin-homology domain (PH domain)/Phosphotyrosine-binding domain (PTB)"/>
    <property type="match status" value="1"/>
</dbReference>
<protein>
    <recommendedName>
        <fullName evidence="2">PH domain-containing protein</fullName>
    </recommendedName>
</protein>
<dbReference type="SUPFAM" id="SSF50729">
    <property type="entry name" value="PH domain-like"/>
    <property type="match status" value="1"/>
</dbReference>
<keyword evidence="4" id="KW-1185">Reference proteome</keyword>
<dbReference type="SMART" id="SM00233">
    <property type="entry name" value="PH"/>
    <property type="match status" value="1"/>
</dbReference>
<evidence type="ECO:0000313" key="4">
    <source>
        <dbReference type="Proteomes" id="UP000053259"/>
    </source>
</evidence>
<organism evidence="3 4">
    <name type="scientific">Verruconis gallopava</name>
    <dbReference type="NCBI Taxonomy" id="253628"/>
    <lineage>
        <taxon>Eukaryota</taxon>
        <taxon>Fungi</taxon>
        <taxon>Dikarya</taxon>
        <taxon>Ascomycota</taxon>
        <taxon>Pezizomycotina</taxon>
        <taxon>Dothideomycetes</taxon>
        <taxon>Pleosporomycetidae</taxon>
        <taxon>Venturiales</taxon>
        <taxon>Sympoventuriaceae</taxon>
        <taxon>Verruconis</taxon>
    </lineage>
</organism>
<feature type="domain" description="PH" evidence="2">
    <location>
        <begin position="73"/>
        <end position="217"/>
    </location>
</feature>
<dbReference type="InParanoid" id="A0A0D1XIZ9"/>
<dbReference type="PANTHER" id="PTHR37283">
    <property type="entry name" value="PH DOMAIN-CONTAINING PROTEIN YHR131C"/>
    <property type="match status" value="1"/>
</dbReference>
<dbReference type="Proteomes" id="UP000053259">
    <property type="component" value="Unassembled WGS sequence"/>
</dbReference>
<evidence type="ECO:0000313" key="3">
    <source>
        <dbReference type="EMBL" id="KIW02286.1"/>
    </source>
</evidence>
<feature type="compositionally biased region" description="Basic and acidic residues" evidence="1">
    <location>
        <begin position="282"/>
        <end position="291"/>
    </location>
</feature>
<dbReference type="VEuPathDB" id="FungiDB:PV09_06436"/>
<sequence length="530" mass="58416">MAAMADRRPTQPGDTSISASGKAQTWGYHNAFSTHATPAPDASPPCYEAAVARSPVAAACADGSETLPAYSCGVHFEGFLDMRTELSSPFLISLDNDWHRVHVELRGTQLHVHRIKRAMFRSRADKPGRLLRTYSLQHAEVGIAVDWVKGDLVPKATFARMLPRHAQHRLYETDPDLFEPVREFVFRLRVEEQQLLFCASTHVAMLDWVEQLCIAIDIAPPLDDRHEPRYRSLPRRTRRQRQIESAAQAGPDGPSRDELERRFIAEQESIFRRMYPNLAASRSDEHVRVDDDAPMTRTTTAVTASDRAETERDAGGPEPDNNEFDREDALGEPADGASSGQADSRARSDGDDGEDETGGYDPKTAPPRPPMSQGALCRFRRRCAPILLASSPRASHILFVNGGRYQIDARRCQLVPFVMRPPRYDAHAAPAAGQTPRPVLERGVTASSHWSSRSADVEPDYAAEASSVHSTNSAHDELRRVDTAASAVGQKLASMAKARAFLTAKMSVTPLRPLPRGLDGDIIAIAPVLV</sequence>
<feature type="compositionally biased region" description="Polar residues" evidence="1">
    <location>
        <begin position="12"/>
        <end position="21"/>
    </location>
</feature>
<dbReference type="RefSeq" id="XP_016212155.1">
    <property type="nucleotide sequence ID" value="XM_016360073.1"/>
</dbReference>
<dbReference type="PANTHER" id="PTHR37283:SF1">
    <property type="entry name" value="PH DOMAIN-CONTAINING PROTEIN YHR131C"/>
    <property type="match status" value="1"/>
</dbReference>
<gene>
    <name evidence="3" type="ORF">PV09_06436</name>
</gene>
<feature type="region of interest" description="Disordered" evidence="1">
    <location>
        <begin position="1"/>
        <end position="21"/>
    </location>
</feature>
<feature type="compositionally biased region" description="Basic and acidic residues" evidence="1">
    <location>
        <begin position="306"/>
        <end position="315"/>
    </location>
</feature>
<dbReference type="GeneID" id="27314409"/>
<dbReference type="HOGENOM" id="CLU_033741_0_0_1"/>
<reference evidence="3 4" key="1">
    <citation type="submission" date="2015-01" db="EMBL/GenBank/DDBJ databases">
        <title>The Genome Sequence of Ochroconis gallopava CBS43764.</title>
        <authorList>
            <consortium name="The Broad Institute Genomics Platform"/>
            <person name="Cuomo C."/>
            <person name="de Hoog S."/>
            <person name="Gorbushina A."/>
            <person name="Stielow B."/>
            <person name="Teixiera M."/>
            <person name="Abouelleil A."/>
            <person name="Chapman S.B."/>
            <person name="Priest M."/>
            <person name="Young S.K."/>
            <person name="Wortman J."/>
            <person name="Nusbaum C."/>
            <person name="Birren B."/>
        </authorList>
    </citation>
    <scope>NUCLEOTIDE SEQUENCE [LARGE SCALE GENOMIC DNA]</scope>
    <source>
        <strain evidence="3 4">CBS 43764</strain>
    </source>
</reference>
<name>A0A0D1XIZ9_9PEZI</name>
<evidence type="ECO:0000256" key="1">
    <source>
        <dbReference type="SAM" id="MobiDB-lite"/>
    </source>
</evidence>
<dbReference type="EMBL" id="KN847550">
    <property type="protein sequence ID" value="KIW02286.1"/>
    <property type="molecule type" value="Genomic_DNA"/>
</dbReference>
<dbReference type="AlphaFoldDB" id="A0A0D1XIZ9"/>
<feature type="region of interest" description="Disordered" evidence="1">
    <location>
        <begin position="225"/>
        <end position="258"/>
    </location>
</feature>
<proteinExistence type="predicted"/>
<dbReference type="PROSITE" id="PS50003">
    <property type="entry name" value="PH_DOMAIN"/>
    <property type="match status" value="1"/>
</dbReference>
<accession>A0A0D1XIZ9</accession>